<keyword evidence="1 2" id="KW-0238">DNA-binding</keyword>
<dbReference type="Proteomes" id="UP000569914">
    <property type="component" value="Unassembled WGS sequence"/>
</dbReference>
<dbReference type="InterPro" id="IPR050109">
    <property type="entry name" value="HTH-type_TetR-like_transc_reg"/>
</dbReference>
<evidence type="ECO:0000259" key="3">
    <source>
        <dbReference type="PROSITE" id="PS50977"/>
    </source>
</evidence>
<sequence length="170" mass="18143">MQLLAEAEVGGLSMAEVAEAAGVGVGTVYRRFGDRAGLLLAVMNHREAELQSAIRVGEPPLGPGAPPADRAVAFLHAYADILEDFGEVMAAAEAKMSGPRRFRTGPYLAHWTHLRDLAQAADHGLDADYLADTLLAPLAAAIFVQQRRADGYDLDRIKAGLRTLAIRLLG</sequence>
<dbReference type="PROSITE" id="PS50977">
    <property type="entry name" value="HTH_TETR_2"/>
    <property type="match status" value="1"/>
</dbReference>
<evidence type="ECO:0000313" key="5">
    <source>
        <dbReference type="Proteomes" id="UP000569914"/>
    </source>
</evidence>
<dbReference type="InterPro" id="IPR009057">
    <property type="entry name" value="Homeodomain-like_sf"/>
</dbReference>
<feature type="domain" description="HTH tetR-type" evidence="3">
    <location>
        <begin position="1"/>
        <end position="50"/>
    </location>
</feature>
<comment type="caution">
    <text evidence="4">The sequence shown here is derived from an EMBL/GenBank/DDBJ whole genome shotgun (WGS) entry which is preliminary data.</text>
</comment>
<keyword evidence="5" id="KW-1185">Reference proteome</keyword>
<dbReference type="SUPFAM" id="SSF46689">
    <property type="entry name" value="Homeodomain-like"/>
    <property type="match status" value="1"/>
</dbReference>
<dbReference type="AlphaFoldDB" id="A0A7Y9I7Q5"/>
<evidence type="ECO:0000313" key="4">
    <source>
        <dbReference type="EMBL" id="NYE71648.1"/>
    </source>
</evidence>
<dbReference type="InterPro" id="IPR001647">
    <property type="entry name" value="HTH_TetR"/>
</dbReference>
<proteinExistence type="predicted"/>
<dbReference type="EMBL" id="JACCBU010000001">
    <property type="protein sequence ID" value="NYE71648.1"/>
    <property type="molecule type" value="Genomic_DNA"/>
</dbReference>
<reference evidence="4 5" key="1">
    <citation type="submission" date="2020-07" db="EMBL/GenBank/DDBJ databases">
        <title>Sequencing the genomes of 1000 actinobacteria strains.</title>
        <authorList>
            <person name="Klenk H.-P."/>
        </authorList>
    </citation>
    <scope>NUCLEOTIDE SEQUENCE [LARGE SCALE GENOMIC DNA]</scope>
    <source>
        <strain evidence="4 5">DSM 22083</strain>
    </source>
</reference>
<gene>
    <name evidence="4" type="ORF">BKA15_002977</name>
</gene>
<name>A0A7Y9I7Q5_9ACTN</name>
<dbReference type="Gene3D" id="1.10.357.10">
    <property type="entry name" value="Tetracycline Repressor, domain 2"/>
    <property type="match status" value="1"/>
</dbReference>
<dbReference type="RefSeq" id="WP_179751944.1">
    <property type="nucleotide sequence ID" value="NZ_JACCBU010000001.1"/>
</dbReference>
<protein>
    <submittedName>
        <fullName evidence="4">AcrR family transcriptional regulator</fullName>
    </submittedName>
</protein>
<dbReference type="PANTHER" id="PTHR30055">
    <property type="entry name" value="HTH-TYPE TRANSCRIPTIONAL REGULATOR RUTR"/>
    <property type="match status" value="1"/>
</dbReference>
<organism evidence="4 5">
    <name type="scientific">Microlunatus parietis</name>
    <dbReference type="NCBI Taxonomy" id="682979"/>
    <lineage>
        <taxon>Bacteria</taxon>
        <taxon>Bacillati</taxon>
        <taxon>Actinomycetota</taxon>
        <taxon>Actinomycetes</taxon>
        <taxon>Propionibacteriales</taxon>
        <taxon>Propionibacteriaceae</taxon>
        <taxon>Microlunatus</taxon>
    </lineage>
</organism>
<dbReference type="PANTHER" id="PTHR30055:SF209">
    <property type="entry name" value="POSSIBLE TRANSCRIPTIONAL REGULATORY PROTEIN (PROBABLY TETR-FAMILY)"/>
    <property type="match status" value="1"/>
</dbReference>
<dbReference type="GO" id="GO:0000976">
    <property type="term" value="F:transcription cis-regulatory region binding"/>
    <property type="evidence" value="ECO:0007669"/>
    <property type="project" value="TreeGrafter"/>
</dbReference>
<dbReference type="Pfam" id="PF00440">
    <property type="entry name" value="TetR_N"/>
    <property type="match status" value="1"/>
</dbReference>
<dbReference type="GO" id="GO:0003700">
    <property type="term" value="F:DNA-binding transcription factor activity"/>
    <property type="evidence" value="ECO:0007669"/>
    <property type="project" value="TreeGrafter"/>
</dbReference>
<accession>A0A7Y9I7Q5</accession>
<evidence type="ECO:0000256" key="2">
    <source>
        <dbReference type="PROSITE-ProRule" id="PRU00335"/>
    </source>
</evidence>
<feature type="DNA-binding region" description="H-T-H motif" evidence="2">
    <location>
        <begin position="13"/>
        <end position="32"/>
    </location>
</feature>
<evidence type="ECO:0000256" key="1">
    <source>
        <dbReference type="ARBA" id="ARBA00023125"/>
    </source>
</evidence>